<organism evidence="2 3">
    <name type="scientific">Tissierella creatinophila DSM 6911</name>
    <dbReference type="NCBI Taxonomy" id="1123403"/>
    <lineage>
        <taxon>Bacteria</taxon>
        <taxon>Bacillati</taxon>
        <taxon>Bacillota</taxon>
        <taxon>Tissierellia</taxon>
        <taxon>Tissierellales</taxon>
        <taxon>Tissierellaceae</taxon>
        <taxon>Tissierella</taxon>
    </lineage>
</organism>
<keyword evidence="3" id="KW-1185">Reference proteome</keyword>
<name>A0A1U7M6M1_TISCR</name>
<feature type="transmembrane region" description="Helical" evidence="1">
    <location>
        <begin position="37"/>
        <end position="61"/>
    </location>
</feature>
<comment type="caution">
    <text evidence="2">The sequence shown here is derived from an EMBL/GenBank/DDBJ whole genome shotgun (WGS) entry which is preliminary data.</text>
</comment>
<feature type="transmembrane region" description="Helical" evidence="1">
    <location>
        <begin position="6"/>
        <end position="25"/>
    </location>
</feature>
<dbReference type="AlphaFoldDB" id="A0A1U7M6M1"/>
<proteinExistence type="predicted"/>
<evidence type="ECO:0000313" key="2">
    <source>
        <dbReference type="EMBL" id="OLS02925.1"/>
    </source>
</evidence>
<accession>A0A1U7M6M1</accession>
<dbReference type="EMBL" id="LTDM01000014">
    <property type="protein sequence ID" value="OLS02925.1"/>
    <property type="molecule type" value="Genomic_DNA"/>
</dbReference>
<sequence>MRSGKFRIWLLNFSILGLMYTLYYFAMRNTAGVLNTFDKLICLLIGTIFIIIIIYNIIIFIKDKQ</sequence>
<evidence type="ECO:0000256" key="1">
    <source>
        <dbReference type="SAM" id="Phobius"/>
    </source>
</evidence>
<keyword evidence="1" id="KW-0472">Membrane</keyword>
<keyword evidence="1" id="KW-1133">Transmembrane helix</keyword>
<dbReference type="Proteomes" id="UP000186112">
    <property type="component" value="Unassembled WGS sequence"/>
</dbReference>
<gene>
    <name evidence="2" type="ORF">TICRE_10790</name>
</gene>
<evidence type="ECO:0000313" key="3">
    <source>
        <dbReference type="Proteomes" id="UP000186112"/>
    </source>
</evidence>
<reference evidence="2 3" key="1">
    <citation type="submission" date="2016-02" db="EMBL/GenBank/DDBJ databases">
        <title>Genome sequence of Tissierella creatinophila DSM 6911.</title>
        <authorList>
            <person name="Poehlein A."/>
            <person name="Daniel R."/>
        </authorList>
    </citation>
    <scope>NUCLEOTIDE SEQUENCE [LARGE SCALE GENOMIC DNA]</scope>
    <source>
        <strain evidence="2 3">DSM 6911</strain>
    </source>
</reference>
<keyword evidence="1" id="KW-0812">Transmembrane</keyword>
<protein>
    <submittedName>
        <fullName evidence="2">Uncharacterized protein</fullName>
    </submittedName>
</protein>
<dbReference type="RefSeq" id="WP_075725930.1">
    <property type="nucleotide sequence ID" value="NZ_LTDM01000014.1"/>
</dbReference>